<dbReference type="EMBL" id="JACOPQ010000004">
    <property type="protein sequence ID" value="MBC5736592.1"/>
    <property type="molecule type" value="Genomic_DNA"/>
</dbReference>
<dbReference type="RefSeq" id="WP_155150652.1">
    <property type="nucleotide sequence ID" value="NZ_JACOPQ010000004.1"/>
</dbReference>
<proteinExistence type="predicted"/>
<name>A0A8J6M7J1_9FIRM</name>
<feature type="transmembrane region" description="Helical" evidence="1">
    <location>
        <begin position="31"/>
        <end position="49"/>
    </location>
</feature>
<gene>
    <name evidence="2" type="ORF">H8S62_06165</name>
</gene>
<evidence type="ECO:0000313" key="3">
    <source>
        <dbReference type="Proteomes" id="UP000607645"/>
    </source>
</evidence>
<comment type="caution">
    <text evidence="2">The sequence shown here is derived from an EMBL/GenBank/DDBJ whole genome shotgun (WGS) entry which is preliminary data.</text>
</comment>
<organism evidence="2 3">
    <name type="scientific">Lawsonibacter faecis</name>
    <dbReference type="NCBI Taxonomy" id="2763052"/>
    <lineage>
        <taxon>Bacteria</taxon>
        <taxon>Bacillati</taxon>
        <taxon>Bacillota</taxon>
        <taxon>Clostridia</taxon>
        <taxon>Eubacteriales</taxon>
        <taxon>Oscillospiraceae</taxon>
        <taxon>Lawsonibacter</taxon>
    </lineage>
</organism>
<protein>
    <submittedName>
        <fullName evidence="2">Tat pathway signal protein</fullName>
    </submittedName>
</protein>
<sequence length="103" mass="11626">MPVILALCLLPVLLGAVCEYAVCRFTKRRPWRWALPLTALAGTVIVFLVRYHGWSADVAHGGSAPIETLLFIPGLPAALLFLGLFIGYRLWRRVWRPRVIDEK</sequence>
<accession>A0A8J6M7J1</accession>
<reference evidence="2" key="1">
    <citation type="submission" date="2020-08" db="EMBL/GenBank/DDBJ databases">
        <title>Genome public.</title>
        <authorList>
            <person name="Liu C."/>
            <person name="Sun Q."/>
        </authorList>
    </citation>
    <scope>NUCLEOTIDE SEQUENCE</scope>
    <source>
        <strain evidence="2">NSJ-52</strain>
    </source>
</reference>
<keyword evidence="3" id="KW-1185">Reference proteome</keyword>
<dbReference type="AlphaFoldDB" id="A0A8J6M7J1"/>
<keyword evidence="1" id="KW-1133">Transmembrane helix</keyword>
<dbReference type="Proteomes" id="UP000607645">
    <property type="component" value="Unassembled WGS sequence"/>
</dbReference>
<feature type="transmembrane region" description="Helical" evidence="1">
    <location>
        <begin position="69"/>
        <end position="91"/>
    </location>
</feature>
<keyword evidence="1" id="KW-0812">Transmembrane</keyword>
<evidence type="ECO:0000256" key="1">
    <source>
        <dbReference type="SAM" id="Phobius"/>
    </source>
</evidence>
<keyword evidence="1" id="KW-0472">Membrane</keyword>
<evidence type="ECO:0000313" key="2">
    <source>
        <dbReference type="EMBL" id="MBC5736592.1"/>
    </source>
</evidence>